<evidence type="ECO:0000256" key="8">
    <source>
        <dbReference type="SAM" id="Phobius"/>
    </source>
</evidence>
<proteinExistence type="inferred from homology"/>
<accession>W4LPX6</accession>
<reference evidence="9 10" key="1">
    <citation type="journal article" date="2014" name="Nature">
        <title>An environmental bacterial taxon with a large and distinct metabolic repertoire.</title>
        <authorList>
            <person name="Wilson M.C."/>
            <person name="Mori T."/>
            <person name="Ruckert C."/>
            <person name="Uria A.R."/>
            <person name="Helf M.J."/>
            <person name="Takada K."/>
            <person name="Gernert C."/>
            <person name="Steffens U.A."/>
            <person name="Heycke N."/>
            <person name="Schmitt S."/>
            <person name="Rinke C."/>
            <person name="Helfrich E.J."/>
            <person name="Brachmann A.O."/>
            <person name="Gurgui C."/>
            <person name="Wakimoto T."/>
            <person name="Kracht M."/>
            <person name="Crusemann M."/>
            <person name="Hentschel U."/>
            <person name="Abe I."/>
            <person name="Matsunaga S."/>
            <person name="Kalinowski J."/>
            <person name="Takeyama H."/>
            <person name="Piel J."/>
        </authorList>
    </citation>
    <scope>NUCLEOTIDE SEQUENCE [LARGE SCALE GENOMIC DNA]</scope>
    <source>
        <strain evidence="10">TSY1</strain>
    </source>
</reference>
<protein>
    <recommendedName>
        <fullName evidence="11">Biopolymer transporter ExbD</fullName>
    </recommendedName>
</protein>
<dbReference type="EMBL" id="AZHW01000394">
    <property type="protein sequence ID" value="ETW99904.1"/>
    <property type="molecule type" value="Genomic_DNA"/>
</dbReference>
<dbReference type="Proteomes" id="UP000019141">
    <property type="component" value="Unassembled WGS sequence"/>
</dbReference>
<dbReference type="Gene3D" id="3.30.420.270">
    <property type="match status" value="1"/>
</dbReference>
<dbReference type="InterPro" id="IPR003400">
    <property type="entry name" value="ExbD"/>
</dbReference>
<gene>
    <name evidence="9" type="ORF">ETSY1_13260</name>
</gene>
<evidence type="ECO:0000256" key="5">
    <source>
        <dbReference type="ARBA" id="ARBA00022989"/>
    </source>
</evidence>
<comment type="subcellular location">
    <subcellularLocation>
        <location evidence="1">Cell membrane</location>
        <topology evidence="1">Single-pass membrane protein</topology>
    </subcellularLocation>
    <subcellularLocation>
        <location evidence="7">Cell membrane</location>
        <topology evidence="7">Single-pass type II membrane protein</topology>
    </subcellularLocation>
</comment>
<keyword evidence="7" id="KW-0813">Transport</keyword>
<keyword evidence="6 8" id="KW-0472">Membrane</keyword>
<dbReference type="GO" id="GO:0022857">
    <property type="term" value="F:transmembrane transporter activity"/>
    <property type="evidence" value="ECO:0007669"/>
    <property type="project" value="InterPro"/>
</dbReference>
<dbReference type="AlphaFoldDB" id="W4LPX6"/>
<evidence type="ECO:0000256" key="2">
    <source>
        <dbReference type="ARBA" id="ARBA00005811"/>
    </source>
</evidence>
<organism evidence="9 10">
    <name type="scientific">Entotheonella factor</name>
    <dbReference type="NCBI Taxonomy" id="1429438"/>
    <lineage>
        <taxon>Bacteria</taxon>
        <taxon>Pseudomonadati</taxon>
        <taxon>Nitrospinota/Tectimicrobiota group</taxon>
        <taxon>Candidatus Tectimicrobiota</taxon>
        <taxon>Candidatus Entotheonellia</taxon>
        <taxon>Candidatus Entotheonellales</taxon>
        <taxon>Candidatus Entotheonellaceae</taxon>
        <taxon>Candidatus Entotheonella</taxon>
    </lineage>
</organism>
<dbReference type="GO" id="GO:0005886">
    <property type="term" value="C:plasma membrane"/>
    <property type="evidence" value="ECO:0007669"/>
    <property type="project" value="UniProtKB-SubCell"/>
</dbReference>
<keyword evidence="7" id="KW-0653">Protein transport</keyword>
<keyword evidence="3" id="KW-1003">Cell membrane</keyword>
<evidence type="ECO:0000313" key="10">
    <source>
        <dbReference type="Proteomes" id="UP000019141"/>
    </source>
</evidence>
<dbReference type="GO" id="GO:0015031">
    <property type="term" value="P:protein transport"/>
    <property type="evidence" value="ECO:0007669"/>
    <property type="project" value="UniProtKB-KW"/>
</dbReference>
<comment type="caution">
    <text evidence="9">The sequence shown here is derived from an EMBL/GenBank/DDBJ whole genome shotgun (WGS) entry which is preliminary data.</text>
</comment>
<sequence>MRFSSGRPRRVALEMTPLIDVVLMLVIFFMLTTTFVLSPGIEVDLPQGHTSQEPRERDVIITMTRQGIIYYQDAQVSLETLRATLQRAHNRQPELRVVIKADTLVPHGRVVSVMDIAKYLGIDRLAVATAPPEQAN</sequence>
<keyword evidence="4 7" id="KW-0812">Transmembrane</keyword>
<dbReference type="Pfam" id="PF02472">
    <property type="entry name" value="ExbD"/>
    <property type="match status" value="1"/>
</dbReference>
<feature type="transmembrane region" description="Helical" evidence="8">
    <location>
        <begin position="21"/>
        <end position="41"/>
    </location>
</feature>
<evidence type="ECO:0000256" key="1">
    <source>
        <dbReference type="ARBA" id="ARBA00004162"/>
    </source>
</evidence>
<name>W4LPX6_ENTF1</name>
<evidence type="ECO:0008006" key="11">
    <source>
        <dbReference type="Google" id="ProtNLM"/>
    </source>
</evidence>
<dbReference type="PANTHER" id="PTHR30558">
    <property type="entry name" value="EXBD MEMBRANE COMPONENT OF PMF-DRIVEN MACROMOLECULE IMPORT SYSTEM"/>
    <property type="match status" value="1"/>
</dbReference>
<keyword evidence="10" id="KW-1185">Reference proteome</keyword>
<evidence type="ECO:0000256" key="3">
    <source>
        <dbReference type="ARBA" id="ARBA00022475"/>
    </source>
</evidence>
<comment type="similarity">
    <text evidence="2 7">Belongs to the ExbD/TolR family.</text>
</comment>
<dbReference type="HOGENOM" id="CLU_085305_3_5_7"/>
<evidence type="ECO:0000256" key="4">
    <source>
        <dbReference type="ARBA" id="ARBA00022692"/>
    </source>
</evidence>
<evidence type="ECO:0000313" key="9">
    <source>
        <dbReference type="EMBL" id="ETW99904.1"/>
    </source>
</evidence>
<evidence type="ECO:0000256" key="7">
    <source>
        <dbReference type="RuleBase" id="RU003879"/>
    </source>
</evidence>
<evidence type="ECO:0000256" key="6">
    <source>
        <dbReference type="ARBA" id="ARBA00023136"/>
    </source>
</evidence>
<keyword evidence="5 8" id="KW-1133">Transmembrane helix</keyword>